<reference evidence="1" key="1">
    <citation type="submission" date="2021-01" db="EMBL/GenBank/DDBJ databases">
        <authorList>
            <consortium name="Genoscope - CEA"/>
            <person name="William W."/>
        </authorList>
    </citation>
    <scope>NUCLEOTIDE SEQUENCE</scope>
</reference>
<protein>
    <submittedName>
        <fullName evidence="1">Uncharacterized protein</fullName>
    </submittedName>
</protein>
<organism evidence="1 2">
    <name type="scientific">Paramecium pentaurelia</name>
    <dbReference type="NCBI Taxonomy" id="43138"/>
    <lineage>
        <taxon>Eukaryota</taxon>
        <taxon>Sar</taxon>
        <taxon>Alveolata</taxon>
        <taxon>Ciliophora</taxon>
        <taxon>Intramacronucleata</taxon>
        <taxon>Oligohymenophorea</taxon>
        <taxon>Peniculida</taxon>
        <taxon>Parameciidae</taxon>
        <taxon>Paramecium</taxon>
    </lineage>
</organism>
<gene>
    <name evidence="1" type="ORF">PPENT_87.1.T1560030</name>
</gene>
<evidence type="ECO:0000313" key="1">
    <source>
        <dbReference type="EMBL" id="CAD8209774.1"/>
    </source>
</evidence>
<evidence type="ECO:0000313" key="2">
    <source>
        <dbReference type="Proteomes" id="UP000689195"/>
    </source>
</evidence>
<name>A0A8S1YE59_9CILI</name>
<accession>A0A8S1YE59</accession>
<sequence length="53" mass="6185">MIESLMLLIQLKFRKKDTLMSQRPSFTCLKLFKLLRNCSTISSQLSAMNQAYL</sequence>
<dbReference type="Proteomes" id="UP000689195">
    <property type="component" value="Unassembled WGS sequence"/>
</dbReference>
<comment type="caution">
    <text evidence="1">The sequence shown here is derived from an EMBL/GenBank/DDBJ whole genome shotgun (WGS) entry which is preliminary data.</text>
</comment>
<proteinExistence type="predicted"/>
<keyword evidence="2" id="KW-1185">Reference proteome</keyword>
<dbReference type="AlphaFoldDB" id="A0A8S1YE59"/>
<dbReference type="EMBL" id="CAJJDO010000156">
    <property type="protein sequence ID" value="CAD8209774.1"/>
    <property type="molecule type" value="Genomic_DNA"/>
</dbReference>